<protein>
    <submittedName>
        <fullName evidence="1">Uncharacterized protein</fullName>
    </submittedName>
</protein>
<evidence type="ECO:0000313" key="2">
    <source>
        <dbReference type="Proteomes" id="UP001062846"/>
    </source>
</evidence>
<reference evidence="1" key="1">
    <citation type="submission" date="2022-02" db="EMBL/GenBank/DDBJ databases">
        <title>Plant Genome Project.</title>
        <authorList>
            <person name="Zhang R.-G."/>
        </authorList>
    </citation>
    <scope>NUCLEOTIDE SEQUENCE</scope>
    <source>
        <strain evidence="1">AT1</strain>
    </source>
</reference>
<dbReference type="EMBL" id="CM046398">
    <property type="protein sequence ID" value="KAI8531405.1"/>
    <property type="molecule type" value="Genomic_DNA"/>
</dbReference>
<organism evidence="1 2">
    <name type="scientific">Rhododendron molle</name>
    <name type="common">Chinese azalea</name>
    <name type="synonym">Azalea mollis</name>
    <dbReference type="NCBI Taxonomy" id="49168"/>
    <lineage>
        <taxon>Eukaryota</taxon>
        <taxon>Viridiplantae</taxon>
        <taxon>Streptophyta</taxon>
        <taxon>Embryophyta</taxon>
        <taxon>Tracheophyta</taxon>
        <taxon>Spermatophyta</taxon>
        <taxon>Magnoliopsida</taxon>
        <taxon>eudicotyledons</taxon>
        <taxon>Gunneridae</taxon>
        <taxon>Pentapetalae</taxon>
        <taxon>asterids</taxon>
        <taxon>Ericales</taxon>
        <taxon>Ericaceae</taxon>
        <taxon>Ericoideae</taxon>
        <taxon>Rhodoreae</taxon>
        <taxon>Rhododendron</taxon>
    </lineage>
</organism>
<gene>
    <name evidence="1" type="ORF">RHMOL_Rhmol11G0133900</name>
</gene>
<proteinExistence type="predicted"/>
<comment type="caution">
    <text evidence="1">The sequence shown here is derived from an EMBL/GenBank/DDBJ whole genome shotgun (WGS) entry which is preliminary data.</text>
</comment>
<name>A0ACC0LRX2_RHOML</name>
<keyword evidence="2" id="KW-1185">Reference proteome</keyword>
<evidence type="ECO:0000313" key="1">
    <source>
        <dbReference type="EMBL" id="KAI8531405.1"/>
    </source>
</evidence>
<sequence length="203" mass="23533">MRSLFRLDSIKMLTKLSPYVCIFLEEASKLFDMLHMYIYTMGECSYALEMARLLDPGEKYSGSKVIAREDCTRSYQKGLDVVLGKESVVLILDDRTEVWAKHKENLIVMERYNFFALSRGQLGFDRKSLSELKSETNRAMPLASTLDVLKQIHIMYLFDSGPAGANLTDRDVREMLRKYWKSCSTRPSESLTRPRKNRLSRGY</sequence>
<accession>A0ACC0LRX2</accession>
<dbReference type="Proteomes" id="UP001062846">
    <property type="component" value="Chromosome 11"/>
</dbReference>